<comment type="caution">
    <text evidence="1">The sequence shown here is derived from an EMBL/GenBank/DDBJ whole genome shotgun (WGS) entry which is preliminary data.</text>
</comment>
<evidence type="ECO:0000313" key="1">
    <source>
        <dbReference type="EMBL" id="TCF29984.1"/>
    </source>
</evidence>
<reference evidence="1 2" key="1">
    <citation type="journal article" date="2018" name="Sci. Rep.">
        <title>Genomic diversity and distribution of Bifidobacterium longum subsp. longum across the human lifespan.</title>
        <authorList>
            <person name="Odamaki T."/>
            <person name="Bottacini F."/>
            <person name="Kato K."/>
            <person name="Mitsuyama E."/>
            <person name="Yoshida K."/>
            <person name="Horigome A."/>
            <person name="Xiao J.Z."/>
            <person name="van Sinderen D."/>
        </authorList>
    </citation>
    <scope>NUCLEOTIDE SEQUENCE [LARGE SCALE GENOMIC DNA]</scope>
    <source>
        <strain evidence="1 2">MCC10096</strain>
    </source>
</reference>
<dbReference type="PANTHER" id="PTHR43649:SF12">
    <property type="entry name" value="DIACETYLCHITOBIOSE BINDING PROTEIN DASA"/>
    <property type="match status" value="1"/>
</dbReference>
<dbReference type="Gene3D" id="3.40.190.10">
    <property type="entry name" value="Periplasmic binding protein-like II"/>
    <property type="match status" value="1"/>
</dbReference>
<dbReference type="PANTHER" id="PTHR43649">
    <property type="entry name" value="ARABINOSE-BINDING PROTEIN-RELATED"/>
    <property type="match status" value="1"/>
</dbReference>
<accession>A0A0M0VK63</accession>
<dbReference type="SUPFAM" id="SSF53850">
    <property type="entry name" value="Periplasmic binding protein-like II"/>
    <property type="match status" value="1"/>
</dbReference>
<dbReference type="AlphaFoldDB" id="A0A0M0VK63"/>
<dbReference type="Proteomes" id="UP000292932">
    <property type="component" value="Unassembled WGS sequence"/>
</dbReference>
<dbReference type="InterPro" id="IPR006059">
    <property type="entry name" value="SBP"/>
</dbReference>
<sequence>MAAVAAMSLGALAACGSSTSGDDAKGKVYYLNFKPEAADQWTALAKEYTKEKGVEVKVQTAASGTYEQTLKSEIAKTEAPTLFQVNGPVGYQNWKKYTADMSNTDVYKELANQDVALKDGDKVVGVPYVMETYGLIYNKDILNKYFALDGAKATSMDEIDNFDTLKAVADDMQARKDELGIKGAFTSAGFDSSSDWRFKTHLANLPLYYEFKDDNVTEQPATIKGTYLPNYKKIFDLYITDSTTDPTQLSAKTGDDANSEFALGEAAFYQNGTWAWTDLQKAGMKAESVGMMPIYTGVKGEEKQGLATGSENYWCINDKASDADKKATEDFLSWVITSDTGKKAISQDMGFTTPFKTFDDVKFDNPLTEAAVEDQKSGKTQVSWNFTMMPSEEWKNKVGQALLEYAQGTGKWDAVKTAFVDGWASEYEASH</sequence>
<gene>
    <name evidence="1" type="ORF">MCC10096_2009</name>
</gene>
<name>A0A0M0VK63_BIFLL</name>
<proteinExistence type="predicted"/>
<dbReference type="EMBL" id="SHSP01000021">
    <property type="protein sequence ID" value="TCF29984.1"/>
    <property type="molecule type" value="Genomic_DNA"/>
</dbReference>
<dbReference type="InterPro" id="IPR050490">
    <property type="entry name" value="Bact_solute-bd_prot1"/>
</dbReference>
<dbReference type="Pfam" id="PF13416">
    <property type="entry name" value="SBP_bac_8"/>
    <property type="match status" value="1"/>
</dbReference>
<protein>
    <submittedName>
        <fullName evidence="1">ABC transporter solute-binding protein, family 1</fullName>
    </submittedName>
</protein>
<evidence type="ECO:0000313" key="2">
    <source>
        <dbReference type="Proteomes" id="UP000292932"/>
    </source>
</evidence>
<organism evidence="1 2">
    <name type="scientific">Bifidobacterium longum subsp. longum</name>
    <dbReference type="NCBI Taxonomy" id="1679"/>
    <lineage>
        <taxon>Bacteria</taxon>
        <taxon>Bacillati</taxon>
        <taxon>Actinomycetota</taxon>
        <taxon>Actinomycetes</taxon>
        <taxon>Bifidobacteriales</taxon>
        <taxon>Bifidobacteriaceae</taxon>
        <taxon>Bifidobacterium</taxon>
    </lineage>
</organism>